<organism evidence="1 2">
    <name type="scientific">Austropuccinia psidii MF-1</name>
    <dbReference type="NCBI Taxonomy" id="1389203"/>
    <lineage>
        <taxon>Eukaryota</taxon>
        <taxon>Fungi</taxon>
        <taxon>Dikarya</taxon>
        <taxon>Basidiomycota</taxon>
        <taxon>Pucciniomycotina</taxon>
        <taxon>Pucciniomycetes</taxon>
        <taxon>Pucciniales</taxon>
        <taxon>Sphaerophragmiaceae</taxon>
        <taxon>Austropuccinia</taxon>
    </lineage>
</organism>
<reference evidence="1" key="1">
    <citation type="submission" date="2021-03" db="EMBL/GenBank/DDBJ databases">
        <title>Draft genome sequence of rust myrtle Austropuccinia psidii MF-1, a brazilian biotype.</title>
        <authorList>
            <person name="Quecine M.C."/>
            <person name="Pachon D.M.R."/>
            <person name="Bonatelli M.L."/>
            <person name="Correr F.H."/>
            <person name="Franceschini L.M."/>
            <person name="Leite T.F."/>
            <person name="Margarido G.R.A."/>
            <person name="Almeida C.A."/>
            <person name="Ferrarezi J.A."/>
            <person name="Labate C.A."/>
        </authorList>
    </citation>
    <scope>NUCLEOTIDE SEQUENCE</scope>
    <source>
        <strain evidence="1">MF-1</strain>
    </source>
</reference>
<dbReference type="Proteomes" id="UP000765509">
    <property type="component" value="Unassembled WGS sequence"/>
</dbReference>
<name>A0A9Q3BBE9_9BASI</name>
<dbReference type="EMBL" id="AVOT02000300">
    <property type="protein sequence ID" value="MBW0462185.1"/>
    <property type="molecule type" value="Genomic_DNA"/>
</dbReference>
<evidence type="ECO:0000313" key="1">
    <source>
        <dbReference type="EMBL" id="MBW0462185.1"/>
    </source>
</evidence>
<protein>
    <submittedName>
        <fullName evidence="1">Uncharacterized protein</fullName>
    </submittedName>
</protein>
<proteinExistence type="predicted"/>
<accession>A0A9Q3BBE9</accession>
<comment type="caution">
    <text evidence="1">The sequence shown here is derived from an EMBL/GenBank/DDBJ whole genome shotgun (WGS) entry which is preliminary data.</text>
</comment>
<dbReference type="AlphaFoldDB" id="A0A9Q3BBE9"/>
<sequence length="126" mass="14282">MFISSALAFLIYVDWFNAHGKSSLLGRIGPIRLICLYLPPSERLNPENVYVARIIPGLKDPTALQLNHLLMPLIKERKELWQGYHFNPPQQVLKDLLSVLPSSCPLCMWLLCASLLDSFLIQAPLL</sequence>
<evidence type="ECO:0000313" key="2">
    <source>
        <dbReference type="Proteomes" id="UP000765509"/>
    </source>
</evidence>
<gene>
    <name evidence="1" type="ORF">O181_001900</name>
</gene>
<keyword evidence="2" id="KW-1185">Reference proteome</keyword>